<gene>
    <name evidence="2" type="ORF">FHR04_04775</name>
</gene>
<proteinExistence type="predicted"/>
<comment type="caution">
    <text evidence="2">The sequence shown here is derived from an EMBL/GenBank/DDBJ whole genome shotgun (WGS) entry which is preliminary data.</text>
</comment>
<evidence type="ECO:0000313" key="3">
    <source>
        <dbReference type="Proteomes" id="UP000313988"/>
    </source>
</evidence>
<dbReference type="OrthoDB" id="68774at2"/>
<dbReference type="AlphaFoldDB" id="A0A5C4YAZ8"/>
<evidence type="ECO:0000313" key="2">
    <source>
        <dbReference type="EMBL" id="TNM72278.1"/>
    </source>
</evidence>
<feature type="region of interest" description="Disordered" evidence="1">
    <location>
        <begin position="1"/>
        <end position="39"/>
    </location>
</feature>
<organism evidence="2 3">
    <name type="scientific">Deinococcus radiopugnans ATCC 19172</name>
    <dbReference type="NCBI Taxonomy" id="585398"/>
    <lineage>
        <taxon>Bacteria</taxon>
        <taxon>Thermotogati</taxon>
        <taxon>Deinococcota</taxon>
        <taxon>Deinococci</taxon>
        <taxon>Deinococcales</taxon>
        <taxon>Deinococcaceae</taxon>
        <taxon>Deinococcus</taxon>
    </lineage>
</organism>
<reference evidence="2 3" key="1">
    <citation type="submission" date="2019-06" db="EMBL/GenBank/DDBJ databases">
        <title>Genome sequence of Deinococcus radiopugnans ATCC 19172.</title>
        <authorList>
            <person name="Maclea K.S."/>
            <person name="Maynard C.R."/>
        </authorList>
    </citation>
    <scope>NUCLEOTIDE SEQUENCE [LARGE SCALE GENOMIC DNA]</scope>
    <source>
        <strain evidence="2 3">ATCC 19172</strain>
    </source>
</reference>
<evidence type="ECO:0000256" key="1">
    <source>
        <dbReference type="SAM" id="MobiDB-lite"/>
    </source>
</evidence>
<name>A0A5C4YAZ8_9DEIO</name>
<protein>
    <recommendedName>
        <fullName evidence="4">Transposase</fullName>
    </recommendedName>
</protein>
<dbReference type="Proteomes" id="UP000313988">
    <property type="component" value="Unassembled WGS sequence"/>
</dbReference>
<accession>A0A5C4YAZ8</accession>
<evidence type="ECO:0008006" key="4">
    <source>
        <dbReference type="Google" id="ProtNLM"/>
    </source>
</evidence>
<sequence length="122" mass="13804">MERAAGSRRRVDQELASLGYNTPNTSAVERHNGTARRMNPHQVRRSLAFARLPHVRQTVSDLVGGVYNFCRVNRSLRVKLDEPMGRRQYAQRTPAMAIGITDTVWSVLRLLGTVVMKNPCRS</sequence>
<dbReference type="EMBL" id="VDMO01000004">
    <property type="protein sequence ID" value="TNM72278.1"/>
    <property type="molecule type" value="Genomic_DNA"/>
</dbReference>
<feature type="compositionally biased region" description="Basic and acidic residues" evidence="1">
    <location>
        <begin position="1"/>
        <end position="13"/>
    </location>
</feature>